<keyword evidence="1" id="KW-0547">Nucleotide-binding</keyword>
<evidence type="ECO:0000313" key="5">
    <source>
        <dbReference type="EMBL" id="REF67384.1"/>
    </source>
</evidence>
<dbReference type="GO" id="GO:0016787">
    <property type="term" value="F:hydrolase activity"/>
    <property type="evidence" value="ECO:0007669"/>
    <property type="project" value="UniProtKB-KW"/>
</dbReference>
<reference evidence="5 6" key="1">
    <citation type="submission" date="2018-08" db="EMBL/GenBank/DDBJ databases">
        <title>Genomic Encyclopedia of Archaeal and Bacterial Type Strains, Phase II (KMG-II): from individual species to whole genera.</title>
        <authorList>
            <person name="Goeker M."/>
        </authorList>
    </citation>
    <scope>NUCLEOTIDE SEQUENCE [LARGE SCALE GENOMIC DNA]</scope>
    <source>
        <strain evidence="5 6">DSM 17099</strain>
    </source>
</reference>
<dbReference type="GO" id="GO:0005524">
    <property type="term" value="F:ATP binding"/>
    <property type="evidence" value="ECO:0007669"/>
    <property type="project" value="UniProtKB-KW"/>
</dbReference>
<dbReference type="SUPFAM" id="SSF52540">
    <property type="entry name" value="P-loop containing nucleoside triphosphate hydrolases"/>
    <property type="match status" value="1"/>
</dbReference>
<dbReference type="NCBIfam" id="TIGR01613">
    <property type="entry name" value="primase_Cterm"/>
    <property type="match status" value="1"/>
</dbReference>
<dbReference type="AlphaFoldDB" id="A0A3D9XA92"/>
<comment type="caution">
    <text evidence="5">The sequence shown here is derived from an EMBL/GenBank/DDBJ whole genome shotgun (WGS) entry which is preliminary data.</text>
</comment>
<dbReference type="SMART" id="SM00885">
    <property type="entry name" value="D5_N"/>
    <property type="match status" value="1"/>
</dbReference>
<dbReference type="Pfam" id="PF19263">
    <property type="entry name" value="DUF5906"/>
    <property type="match status" value="1"/>
</dbReference>
<dbReference type="InterPro" id="IPR014818">
    <property type="entry name" value="Phage/plasmid_primase_P4_C"/>
</dbReference>
<dbReference type="InterPro" id="IPR027417">
    <property type="entry name" value="P-loop_NTPase"/>
</dbReference>
<dbReference type="RefSeq" id="WP_116223004.1">
    <property type="nucleotide sequence ID" value="NZ_CP038197.1"/>
</dbReference>
<sequence>MRARKKKSALDEVRSVMAAAVEIDLPASSEFEPDDGGGGFDGVALSHDALALEIGRRGWDENARYVALWGRWLFWDGVCWRRDESREDMTRVRDFLRQKADEVLGWADRKAESLGPKDGEKLKTWAKARAETLRHKSTVASVEFLAQSNSPSASLAAQFDADLMLLGTPGGTVDLRTGELRQARREDMITKLTAVAPAEKGAEPERWLTFLHEIFDNDHVIIDFMQRAAGYALTGMTNEHKLLFLYGTGRNGKSVFLNTLFWLWNDYARKAAAETFLNSQVERHSTDIAGLHGARLVMGSELPRGKTWDESVIKDLTGGDKLSARFMRQDFFDFDPQLTLMIAGNTQPSFRGVDEAIRSRVVMVPFTVTIPPDRRDTGLPDKLKAEGPAILRWCIEGVDMWLRRGLDVPDRIAAASAEYFDSEDTVGQFIADEIDLVVGGFESSADLHQRFTQWIERQGMSAWTQNTLIKELRGRGFTDAKGTGGKRGLKGLKIKC</sequence>
<dbReference type="Proteomes" id="UP000256941">
    <property type="component" value="Unassembled WGS sequence"/>
</dbReference>
<dbReference type="InterPro" id="IPR014015">
    <property type="entry name" value="Helicase_SF3_DNA-vir"/>
</dbReference>
<accession>A0A3D9XA92</accession>
<evidence type="ECO:0000313" key="6">
    <source>
        <dbReference type="Proteomes" id="UP000256941"/>
    </source>
</evidence>
<evidence type="ECO:0000256" key="2">
    <source>
        <dbReference type="ARBA" id="ARBA00022801"/>
    </source>
</evidence>
<dbReference type="GO" id="GO:0004386">
    <property type="term" value="F:helicase activity"/>
    <property type="evidence" value="ECO:0007669"/>
    <property type="project" value="UniProtKB-KW"/>
</dbReference>
<dbReference type="InterPro" id="IPR006500">
    <property type="entry name" value="Helicase_put_C_phage/plasmid"/>
</dbReference>
<evidence type="ECO:0000259" key="4">
    <source>
        <dbReference type="PROSITE" id="PS51206"/>
    </source>
</evidence>
<evidence type="ECO:0000256" key="3">
    <source>
        <dbReference type="ARBA" id="ARBA00022840"/>
    </source>
</evidence>
<dbReference type="EMBL" id="QTUJ01000004">
    <property type="protein sequence ID" value="REF67384.1"/>
    <property type="molecule type" value="Genomic_DNA"/>
</dbReference>
<dbReference type="PANTHER" id="PTHR35372:SF2">
    <property type="entry name" value="SF3 HELICASE DOMAIN-CONTAINING PROTEIN"/>
    <property type="match status" value="1"/>
</dbReference>
<protein>
    <submittedName>
        <fullName evidence="5">Putative DNA primase/helicase</fullName>
    </submittedName>
</protein>
<gene>
    <name evidence="5" type="ORF">BDD41_4409</name>
</gene>
<dbReference type="Gene3D" id="3.40.50.300">
    <property type="entry name" value="P-loop containing nucleotide triphosphate hydrolases"/>
    <property type="match status" value="1"/>
</dbReference>
<keyword evidence="2" id="KW-0378">Hydrolase</keyword>
<dbReference type="InterPro" id="IPR051620">
    <property type="entry name" value="ORF904-like_C"/>
</dbReference>
<keyword evidence="3" id="KW-0067">ATP-binding</keyword>
<dbReference type="InterPro" id="IPR045455">
    <property type="entry name" value="NrS-1_pol-like_helicase"/>
</dbReference>
<proteinExistence type="predicted"/>
<dbReference type="PANTHER" id="PTHR35372">
    <property type="entry name" value="ATP BINDING PROTEIN-RELATED"/>
    <property type="match status" value="1"/>
</dbReference>
<feature type="domain" description="SF3 helicase" evidence="4">
    <location>
        <begin position="220"/>
        <end position="379"/>
    </location>
</feature>
<dbReference type="PROSITE" id="PS51206">
    <property type="entry name" value="SF3_HELICASE_1"/>
    <property type="match status" value="1"/>
</dbReference>
<evidence type="ECO:0000256" key="1">
    <source>
        <dbReference type="ARBA" id="ARBA00022741"/>
    </source>
</evidence>
<name>A0A3D9XA92_PARVE</name>
<organism evidence="5 6">
    <name type="scientific">Paracoccus versutus</name>
    <name type="common">Thiobacillus versutus</name>
    <dbReference type="NCBI Taxonomy" id="34007"/>
    <lineage>
        <taxon>Bacteria</taxon>
        <taxon>Pseudomonadati</taxon>
        <taxon>Pseudomonadota</taxon>
        <taxon>Alphaproteobacteria</taxon>
        <taxon>Rhodobacterales</taxon>
        <taxon>Paracoccaceae</taxon>
        <taxon>Paracoccus</taxon>
    </lineage>
</organism>
<dbReference type="Pfam" id="PF08706">
    <property type="entry name" value="D5_N"/>
    <property type="match status" value="1"/>
</dbReference>
<keyword evidence="5" id="KW-0347">Helicase</keyword>